<evidence type="ECO:0000313" key="2">
    <source>
        <dbReference type="Proteomes" id="UP000220639"/>
    </source>
</evidence>
<protein>
    <submittedName>
        <fullName evidence="1">Uncharacterized protein</fullName>
    </submittedName>
</protein>
<proteinExistence type="predicted"/>
<accession>A0A285AY97</accession>
<dbReference type="AlphaFoldDB" id="A0A285AY97"/>
<reference evidence="2" key="1">
    <citation type="submission" date="2017-08" db="EMBL/GenBank/DDBJ databases">
        <authorList>
            <person name="Brisse S."/>
        </authorList>
    </citation>
    <scope>NUCLEOTIDE SEQUENCE [LARGE SCALE GENOMIC DNA]</scope>
    <source>
        <strain evidence="2">06D021</strain>
    </source>
</reference>
<dbReference type="EMBL" id="FZTC01000014">
    <property type="protein sequence ID" value="SNU33583.1"/>
    <property type="molecule type" value="Genomic_DNA"/>
</dbReference>
<evidence type="ECO:0000313" key="1">
    <source>
        <dbReference type="EMBL" id="SNU33583.1"/>
    </source>
</evidence>
<gene>
    <name evidence="1" type="ORF">KOSB73_210077</name>
</gene>
<name>A0A285AY97_9ENTR</name>
<organism evidence="1 2">
    <name type="scientific">Klebsiella grimontii</name>
    <dbReference type="NCBI Taxonomy" id="2058152"/>
    <lineage>
        <taxon>Bacteria</taxon>
        <taxon>Pseudomonadati</taxon>
        <taxon>Pseudomonadota</taxon>
        <taxon>Gammaproteobacteria</taxon>
        <taxon>Enterobacterales</taxon>
        <taxon>Enterobacteriaceae</taxon>
        <taxon>Klebsiella/Raoultella group</taxon>
        <taxon>Klebsiella</taxon>
    </lineage>
</organism>
<sequence>MVPFIDHSSAADLGITNFINMLMIIFYALQEGLANRSECFVIGLTIYLQNFNFYVLNQLVIKFLCTIWYFSKTETGCLLRQLRLIINLLTDEEFHSEVCDA</sequence>
<dbReference type="Proteomes" id="UP000220639">
    <property type="component" value="Unassembled WGS sequence"/>
</dbReference>